<dbReference type="PRINTS" id="PR00411">
    <property type="entry name" value="PNDRDTASEI"/>
</dbReference>
<keyword evidence="1" id="KW-0285">Flavoprotein</keyword>
<comment type="caution">
    <text evidence="4">The sequence shown here is derived from an EMBL/GenBank/DDBJ whole genome shotgun (WGS) entry which is preliminary data.</text>
</comment>
<proteinExistence type="predicted"/>
<dbReference type="PANTHER" id="PTHR42877:SF4">
    <property type="entry name" value="FAD_NAD(P)-BINDING DOMAIN-CONTAINING PROTEIN-RELATED"/>
    <property type="match status" value="1"/>
</dbReference>
<keyword evidence="5" id="KW-1185">Reference proteome</keyword>
<organism evidence="4 5">
    <name type="scientific">Spongiibacter thalassae</name>
    <dbReference type="NCBI Taxonomy" id="2721624"/>
    <lineage>
        <taxon>Bacteria</taxon>
        <taxon>Pseudomonadati</taxon>
        <taxon>Pseudomonadota</taxon>
        <taxon>Gammaproteobacteria</taxon>
        <taxon>Cellvibrionales</taxon>
        <taxon>Spongiibacteraceae</taxon>
        <taxon>Spongiibacter</taxon>
    </lineage>
</organism>
<reference evidence="4 5" key="1">
    <citation type="submission" date="2020-04" db="EMBL/GenBank/DDBJ databases">
        <authorList>
            <person name="Yoon J."/>
        </authorList>
    </citation>
    <scope>NUCLEOTIDE SEQUENCE [LARGE SCALE GENOMIC DNA]</scope>
    <source>
        <strain evidence="4 5">KMU-166</strain>
    </source>
</reference>
<dbReference type="PANTHER" id="PTHR42877">
    <property type="entry name" value="L-ORNITHINE N(5)-MONOOXYGENASE-RELATED"/>
    <property type="match status" value="1"/>
</dbReference>
<accession>A0ABX1GF10</accession>
<evidence type="ECO:0000313" key="5">
    <source>
        <dbReference type="Proteomes" id="UP000765845"/>
    </source>
</evidence>
<evidence type="ECO:0000256" key="1">
    <source>
        <dbReference type="ARBA" id="ARBA00022630"/>
    </source>
</evidence>
<dbReference type="RefSeq" id="WP_168449606.1">
    <property type="nucleotide sequence ID" value="NZ_JAAWWK010000002.1"/>
</dbReference>
<dbReference type="InterPro" id="IPR036188">
    <property type="entry name" value="FAD/NAD-bd_sf"/>
</dbReference>
<dbReference type="SUPFAM" id="SSF51905">
    <property type="entry name" value="FAD/NAD(P)-binding domain"/>
    <property type="match status" value="2"/>
</dbReference>
<evidence type="ECO:0000256" key="2">
    <source>
        <dbReference type="ARBA" id="ARBA00022827"/>
    </source>
</evidence>
<keyword evidence="3" id="KW-0560">Oxidoreductase</keyword>
<keyword evidence="2" id="KW-0274">FAD</keyword>
<gene>
    <name evidence="4" type="ORF">HCU74_06535</name>
</gene>
<name>A0ABX1GF10_9GAMM</name>
<dbReference type="InterPro" id="IPR020946">
    <property type="entry name" value="Flavin_mOase-like"/>
</dbReference>
<dbReference type="Pfam" id="PF00743">
    <property type="entry name" value="FMO-like"/>
    <property type="match status" value="1"/>
</dbReference>
<protein>
    <submittedName>
        <fullName evidence="4">NAD(P)/FAD-dependent oxidoreductase</fullName>
    </submittedName>
</protein>
<evidence type="ECO:0000313" key="4">
    <source>
        <dbReference type="EMBL" id="NKI17077.1"/>
    </source>
</evidence>
<dbReference type="EMBL" id="JAAWWK010000002">
    <property type="protein sequence ID" value="NKI17077.1"/>
    <property type="molecule type" value="Genomic_DNA"/>
</dbReference>
<dbReference type="InterPro" id="IPR051209">
    <property type="entry name" value="FAD-bind_Monooxygenase_sf"/>
</dbReference>
<sequence length="511" mass="57503">MGAKLNEQGRGVIDVAIIGAGFGGLGLAIRLQQQGGCNYRIFERASEVGGVWRDNIYPGAACDVPSHLYSFSFAPNPRWGRLYSPQQEIHRYLRHCADKYDLRRHISFGWTLEAADYDEAQGLWSLSFDGGRQQQARMVVMAIGALNIPKYPDIPGLDEFRGKVMHTAEWDAAYSLRGKRVAVVGTGASAIQVIPAVQPEVESLTVFQRTPPWVLPKRDRPLQSREQRRFARWPWLQRLARSLQYLRMESVLPVFIWDSLFTRFGERLGRRYLRSMIRDTTLRRQLTPDYSMGCKRVLLSDDYYPALCRDNVEVIADGVAALEANAIVSRSGERREVDAVILATGFKVPAAGAPLPIKGLGGRQLAQDWADAAEAYKGVAISGYPNLLYIMGPNTGPGNTSVIFYIESQIRYISQYWQALQQTPSGSFDLRPEVHRAYNDKIQRMFKGTTWVSGCNSWYLTKDGRNTTLWPGFSWRYRMITRRFSLADYELLRASGAAAQSSPECGSTAIS</sequence>
<dbReference type="Gene3D" id="3.50.50.60">
    <property type="entry name" value="FAD/NAD(P)-binding domain"/>
    <property type="match status" value="2"/>
</dbReference>
<dbReference type="Proteomes" id="UP000765845">
    <property type="component" value="Unassembled WGS sequence"/>
</dbReference>
<evidence type="ECO:0000256" key="3">
    <source>
        <dbReference type="ARBA" id="ARBA00023002"/>
    </source>
</evidence>